<dbReference type="InterPro" id="IPR000529">
    <property type="entry name" value="Ribosomal_bS6"/>
</dbReference>
<dbReference type="GO" id="GO:0019843">
    <property type="term" value="F:rRNA binding"/>
    <property type="evidence" value="ECO:0007669"/>
    <property type="project" value="InterPro"/>
</dbReference>
<dbReference type="Gene3D" id="3.30.70.60">
    <property type="match status" value="1"/>
</dbReference>
<name>A0A6J5Z196_9ZZZZ</name>
<dbReference type="InterPro" id="IPR035980">
    <property type="entry name" value="Ribosomal_bS6_sf"/>
</dbReference>
<evidence type="ECO:0000256" key="1">
    <source>
        <dbReference type="ARBA" id="ARBA00009512"/>
    </source>
</evidence>
<dbReference type="GO" id="GO:0005840">
    <property type="term" value="C:ribosome"/>
    <property type="evidence" value="ECO:0007669"/>
    <property type="project" value="InterPro"/>
</dbReference>
<gene>
    <name evidence="2" type="ORF">UFOPK3522_00111</name>
    <name evidence="3" type="ORF">UFOPK4175_00456</name>
</gene>
<reference evidence="2" key="1">
    <citation type="submission" date="2020-05" db="EMBL/GenBank/DDBJ databases">
        <authorList>
            <person name="Chiriac C."/>
            <person name="Salcher M."/>
            <person name="Ghai R."/>
            <person name="Kavagutti S V."/>
        </authorList>
    </citation>
    <scope>NUCLEOTIDE SEQUENCE</scope>
</reference>
<dbReference type="EMBL" id="CAFBPX010000058">
    <property type="protein sequence ID" value="CAB5032247.1"/>
    <property type="molecule type" value="Genomic_DNA"/>
</dbReference>
<comment type="similarity">
    <text evidence="1">Belongs to the bacterial ribosomal protein bS6 family.</text>
</comment>
<evidence type="ECO:0000313" key="3">
    <source>
        <dbReference type="EMBL" id="CAB5032247.1"/>
    </source>
</evidence>
<evidence type="ECO:0000313" key="2">
    <source>
        <dbReference type="EMBL" id="CAB4334932.1"/>
    </source>
</evidence>
<dbReference type="HAMAP" id="MF_00360">
    <property type="entry name" value="Ribosomal_bS6"/>
    <property type="match status" value="1"/>
</dbReference>
<organism evidence="2">
    <name type="scientific">freshwater metagenome</name>
    <dbReference type="NCBI Taxonomy" id="449393"/>
    <lineage>
        <taxon>unclassified sequences</taxon>
        <taxon>metagenomes</taxon>
        <taxon>ecological metagenomes</taxon>
    </lineage>
</organism>
<dbReference type="InterPro" id="IPR020814">
    <property type="entry name" value="Ribosomal_S6_plastid/chlpt"/>
</dbReference>
<protein>
    <submittedName>
        <fullName evidence="2">Unannotated protein</fullName>
    </submittedName>
</protein>
<dbReference type="AlphaFoldDB" id="A0A6J5Z196"/>
<accession>A0A6J5Z196</accession>
<dbReference type="NCBIfam" id="TIGR00166">
    <property type="entry name" value="S6"/>
    <property type="match status" value="1"/>
</dbReference>
<dbReference type="SUPFAM" id="SSF54995">
    <property type="entry name" value="Ribosomal protein S6"/>
    <property type="match status" value="1"/>
</dbReference>
<dbReference type="CDD" id="cd00473">
    <property type="entry name" value="bS6"/>
    <property type="match status" value="1"/>
</dbReference>
<dbReference type="GO" id="GO:0006412">
    <property type="term" value="P:translation"/>
    <property type="evidence" value="ECO:0007669"/>
    <property type="project" value="InterPro"/>
</dbReference>
<dbReference type="InterPro" id="IPR014717">
    <property type="entry name" value="Transl_elong_EF1B/ribsomal_bS6"/>
</dbReference>
<dbReference type="EMBL" id="CAESAO010000005">
    <property type="protein sequence ID" value="CAB4334932.1"/>
    <property type="molecule type" value="Genomic_DNA"/>
</dbReference>
<proteinExistence type="inferred from homology"/>
<dbReference type="GO" id="GO:0003735">
    <property type="term" value="F:structural constituent of ribosome"/>
    <property type="evidence" value="ECO:0007669"/>
    <property type="project" value="InterPro"/>
</dbReference>
<dbReference type="Pfam" id="PF01250">
    <property type="entry name" value="Ribosomal_S6"/>
    <property type="match status" value="1"/>
</dbReference>
<sequence>MVAPAPTYDLMLMLDPKAEQATRTKIRSDVKAMIEQGGSIIGDHDYGNRRMAFEINHEANAEYDLVQFHGPNSVLEQLQRTLRITDGVTRFRIIKLRAGVGDPPDLRQEAPPVAEVVAEVEVAAEEVEAAVIEEAVEEAVIEAVVEEAIAEEIVDEAIAEVAVEEAAADADAGDDTPPVA</sequence>